<evidence type="ECO:0000313" key="2">
    <source>
        <dbReference type="Proteomes" id="UP000824881"/>
    </source>
</evidence>
<reference evidence="1 2" key="1">
    <citation type="journal article" date="2021" name="Appl. Environ. Microbiol.">
        <title>Genetic linkage and physical mapping for an oyster mushroom Pleurotus cornucopiae and QTL analysis for the trait cap color.</title>
        <authorList>
            <person name="Zhang Y."/>
            <person name="Gao W."/>
            <person name="Sonnenberg A."/>
            <person name="Chen Q."/>
            <person name="Zhang J."/>
            <person name="Huang C."/>
        </authorList>
    </citation>
    <scope>NUCLEOTIDE SEQUENCE [LARGE SCALE GENOMIC DNA]</scope>
    <source>
        <strain evidence="1">CCMSSC00406</strain>
    </source>
</reference>
<protein>
    <submittedName>
        <fullName evidence="1">Uncharacterized protein</fullName>
    </submittedName>
</protein>
<sequence>MVDQDRATLAAQIWRYRHKYQHLVSASNTVTSLSQPHPVPVNAMAGPFDLVIGVLLIGLFFNTYLYGLVTYQFIVYSNTKFSDPQWIKIMVGVLFVIDTIHTAVGIYMAWDMCVTNYGNPASLLLVSWAIPFTACATSVVAIISQFFLGHRAFLLTKSYILATAIGILSILGFIFGMIAGIKSGIAGEVSKFGPLKPYVICWLGFQTAADLLITASLSFVLSQSKTGFRRTDTIINRLIRGAVQTGLFVAIFALADLFSFVLHGDTNFYAMFAYPIGRIYTNTLLDTLNARADLKNMTNTIDMDSESNANAFRMNNSHTLHSVQIQKEVISDTHFDGTDSVFQSSKGAAV</sequence>
<dbReference type="Proteomes" id="UP000824881">
    <property type="component" value="Unassembled WGS sequence"/>
</dbReference>
<accession>A0ACB7J4P5</accession>
<evidence type="ECO:0000313" key="1">
    <source>
        <dbReference type="EMBL" id="KAG9225019.1"/>
    </source>
</evidence>
<gene>
    <name evidence="1" type="ORF">CCMSSC00406_0001830</name>
</gene>
<name>A0ACB7J4P5_PLECO</name>
<dbReference type="EMBL" id="WQMT02000003">
    <property type="protein sequence ID" value="KAG9225019.1"/>
    <property type="molecule type" value="Genomic_DNA"/>
</dbReference>
<proteinExistence type="predicted"/>
<organism evidence="1 2">
    <name type="scientific">Pleurotus cornucopiae</name>
    <name type="common">Cornucopia mushroom</name>
    <dbReference type="NCBI Taxonomy" id="5321"/>
    <lineage>
        <taxon>Eukaryota</taxon>
        <taxon>Fungi</taxon>
        <taxon>Dikarya</taxon>
        <taxon>Basidiomycota</taxon>
        <taxon>Agaricomycotina</taxon>
        <taxon>Agaricomycetes</taxon>
        <taxon>Agaricomycetidae</taxon>
        <taxon>Agaricales</taxon>
        <taxon>Pleurotineae</taxon>
        <taxon>Pleurotaceae</taxon>
        <taxon>Pleurotus</taxon>
    </lineage>
</organism>
<comment type="caution">
    <text evidence="1">The sequence shown here is derived from an EMBL/GenBank/DDBJ whole genome shotgun (WGS) entry which is preliminary data.</text>
</comment>
<keyword evidence="2" id="KW-1185">Reference proteome</keyword>